<dbReference type="EMBL" id="JELY01001084">
    <property type="protein sequence ID" value="KYF56966.1"/>
    <property type="molecule type" value="Genomic_DNA"/>
</dbReference>
<evidence type="ECO:0000256" key="4">
    <source>
        <dbReference type="ARBA" id="ARBA00023004"/>
    </source>
</evidence>
<evidence type="ECO:0000256" key="5">
    <source>
        <dbReference type="ARBA" id="ARBA00023014"/>
    </source>
</evidence>
<dbReference type="GO" id="GO:0005829">
    <property type="term" value="C:cytosol"/>
    <property type="evidence" value="ECO:0007669"/>
    <property type="project" value="TreeGrafter"/>
</dbReference>
<dbReference type="GO" id="GO:0046872">
    <property type="term" value="F:metal ion binding"/>
    <property type="evidence" value="ECO:0007669"/>
    <property type="project" value="UniProtKB-KW"/>
</dbReference>
<dbReference type="InterPro" id="IPR007197">
    <property type="entry name" value="rSAM"/>
</dbReference>
<organism evidence="7 8">
    <name type="scientific">Sorangium cellulosum</name>
    <name type="common">Polyangium cellulosum</name>
    <dbReference type="NCBI Taxonomy" id="56"/>
    <lineage>
        <taxon>Bacteria</taxon>
        <taxon>Pseudomonadati</taxon>
        <taxon>Myxococcota</taxon>
        <taxon>Polyangia</taxon>
        <taxon>Polyangiales</taxon>
        <taxon>Polyangiaceae</taxon>
        <taxon>Sorangium</taxon>
    </lineage>
</organism>
<dbReference type="Proteomes" id="UP000075420">
    <property type="component" value="Unassembled WGS sequence"/>
</dbReference>
<comment type="cofactor">
    <cofactor evidence="1">
        <name>[4Fe-4S] cluster</name>
        <dbReference type="ChEBI" id="CHEBI:49883"/>
    </cofactor>
</comment>
<feature type="domain" description="Radical SAM core" evidence="6">
    <location>
        <begin position="170"/>
        <end position="328"/>
    </location>
</feature>
<dbReference type="AlphaFoldDB" id="A0A150PN39"/>
<dbReference type="GO" id="GO:0003824">
    <property type="term" value="F:catalytic activity"/>
    <property type="evidence" value="ECO:0007669"/>
    <property type="project" value="InterPro"/>
</dbReference>
<dbReference type="SFLD" id="SFLDG01082">
    <property type="entry name" value="B12-binding_domain_containing"/>
    <property type="match status" value="1"/>
</dbReference>
<evidence type="ECO:0000259" key="6">
    <source>
        <dbReference type="Pfam" id="PF04055"/>
    </source>
</evidence>
<gene>
    <name evidence="7" type="ORF">BE08_14230</name>
</gene>
<dbReference type="SUPFAM" id="SSF102114">
    <property type="entry name" value="Radical SAM enzymes"/>
    <property type="match status" value="1"/>
</dbReference>
<sequence length="466" mass="52664">MNVLLVSTYESGFQSLGTSVAAAHLLGADVGVKALDLSVTPTPDIDDLCRHDLVGFHLPMFHSVPAAVRVAGRIRQRESAPKIFFYGLYADLFRDKLLGRHGDYVLGTDWEDQIVPLVKRSPDPSVVQLHKRGFVRQNKYRTPARHVLPHLGNYAKLVEEGTHALAGCVEATRGCAHHCTHCPIPPVYGGKVTIIPEEVVLADIDNLVTMGARHVSFVDPDFLNVPRHSLSIMQAVNDKYPFLTYDFVAKVSHFRRHEQYVRELARLGLKFVLTAMEFNDNEVLDILKKKHDIDDLDWSIGLFHELGVHLKPTFVMVNPWAEVGDIMDLLEFVETRGLIDAVDPIQYKIRLLLFKNSPLMDSVGLYASLGEDGDYYTEWRHRNPGVEELHREICRWVDEAVERHLSVEDIFYGVKRRVAERLPPGYRSSIGPAPVKLPPAERPRFNVPNYCCTEPTEGLEELKGLL</sequence>
<dbReference type="InterPro" id="IPR051198">
    <property type="entry name" value="BchE-like"/>
</dbReference>
<name>A0A150PN39_SORCE</name>
<evidence type="ECO:0000313" key="8">
    <source>
        <dbReference type="Proteomes" id="UP000075420"/>
    </source>
</evidence>
<keyword evidence="2" id="KW-0949">S-adenosyl-L-methionine</keyword>
<evidence type="ECO:0000313" key="7">
    <source>
        <dbReference type="EMBL" id="KYF56966.1"/>
    </source>
</evidence>
<proteinExistence type="predicted"/>
<dbReference type="PANTHER" id="PTHR43409">
    <property type="entry name" value="ANAEROBIC MAGNESIUM-PROTOPORPHYRIN IX MONOMETHYL ESTER CYCLASE-RELATED"/>
    <property type="match status" value="1"/>
</dbReference>
<dbReference type="Pfam" id="PF04055">
    <property type="entry name" value="Radical_SAM"/>
    <property type="match status" value="1"/>
</dbReference>
<dbReference type="PANTHER" id="PTHR43409:SF7">
    <property type="entry name" value="BLL1977 PROTEIN"/>
    <property type="match status" value="1"/>
</dbReference>
<dbReference type="SFLD" id="SFLDS00029">
    <property type="entry name" value="Radical_SAM"/>
    <property type="match status" value="1"/>
</dbReference>
<reference evidence="7 8" key="1">
    <citation type="submission" date="2014-02" db="EMBL/GenBank/DDBJ databases">
        <title>The small core and large imbalanced accessory genome model reveals a collaborative survival strategy of Sorangium cellulosum strains in nature.</title>
        <authorList>
            <person name="Han K."/>
            <person name="Peng R."/>
            <person name="Blom J."/>
            <person name="Li Y.-Z."/>
        </authorList>
    </citation>
    <scope>NUCLEOTIDE SEQUENCE [LARGE SCALE GENOMIC DNA]</scope>
    <source>
        <strain evidence="7 8">So0157-25</strain>
    </source>
</reference>
<keyword evidence="4" id="KW-0408">Iron</keyword>
<accession>A0A150PN39</accession>
<dbReference type="CDD" id="cd01335">
    <property type="entry name" value="Radical_SAM"/>
    <property type="match status" value="1"/>
</dbReference>
<keyword evidence="3" id="KW-0479">Metal-binding</keyword>
<protein>
    <recommendedName>
        <fullName evidence="6">Radical SAM core domain-containing protein</fullName>
    </recommendedName>
</protein>
<keyword evidence="5" id="KW-0411">Iron-sulfur</keyword>
<comment type="caution">
    <text evidence="7">The sequence shown here is derived from an EMBL/GenBank/DDBJ whole genome shotgun (WGS) entry which is preliminary data.</text>
</comment>
<dbReference type="InterPro" id="IPR058240">
    <property type="entry name" value="rSAM_sf"/>
</dbReference>
<dbReference type="Gene3D" id="3.80.30.20">
    <property type="entry name" value="tm_1862 like domain"/>
    <property type="match status" value="1"/>
</dbReference>
<dbReference type="InterPro" id="IPR023404">
    <property type="entry name" value="rSAM_horseshoe"/>
</dbReference>
<evidence type="ECO:0000256" key="3">
    <source>
        <dbReference type="ARBA" id="ARBA00022723"/>
    </source>
</evidence>
<evidence type="ECO:0000256" key="2">
    <source>
        <dbReference type="ARBA" id="ARBA00022691"/>
    </source>
</evidence>
<dbReference type="GO" id="GO:0051536">
    <property type="term" value="F:iron-sulfur cluster binding"/>
    <property type="evidence" value="ECO:0007669"/>
    <property type="project" value="UniProtKB-KW"/>
</dbReference>
<evidence type="ECO:0000256" key="1">
    <source>
        <dbReference type="ARBA" id="ARBA00001966"/>
    </source>
</evidence>